<dbReference type="CDD" id="cd04472">
    <property type="entry name" value="S1_PNPase"/>
    <property type="match status" value="1"/>
</dbReference>
<dbReference type="Pfam" id="PF01138">
    <property type="entry name" value="RNase_PH"/>
    <property type="match status" value="2"/>
</dbReference>
<reference evidence="14 15" key="1">
    <citation type="journal article" date="2019" name="Nat. Microbiol.">
        <title>Mediterranean grassland soil C-N compound turnover is dependent on rainfall and depth, and is mediated by genomically divergent microorganisms.</title>
        <authorList>
            <person name="Diamond S."/>
            <person name="Andeer P.F."/>
            <person name="Li Z."/>
            <person name="Crits-Christoph A."/>
            <person name="Burstein D."/>
            <person name="Anantharaman K."/>
            <person name="Lane K.R."/>
            <person name="Thomas B.C."/>
            <person name="Pan C."/>
            <person name="Northen T.R."/>
            <person name="Banfield J.F."/>
        </authorList>
    </citation>
    <scope>NUCLEOTIDE SEQUENCE [LARGE SCALE GENOMIC DNA]</scope>
    <source>
        <strain evidence="14">NP_4</strain>
    </source>
</reference>
<dbReference type="FunFam" id="3.30.1370.10:FF:000001">
    <property type="entry name" value="Polyribonucleotide nucleotidyltransferase"/>
    <property type="match status" value="1"/>
</dbReference>
<dbReference type="AlphaFoldDB" id="A0A537L0Q9"/>
<dbReference type="Gene3D" id="2.40.50.140">
    <property type="entry name" value="Nucleic acid-binding proteins"/>
    <property type="match status" value="1"/>
</dbReference>
<dbReference type="Pfam" id="PF03725">
    <property type="entry name" value="RNase_PH_C"/>
    <property type="match status" value="2"/>
</dbReference>
<dbReference type="SUPFAM" id="SSF46915">
    <property type="entry name" value="Polynucleotide phosphorylase/guanosine pentaphosphate synthase (PNPase/GPSI), domain 3"/>
    <property type="match status" value="1"/>
</dbReference>
<dbReference type="PANTHER" id="PTHR11252:SF0">
    <property type="entry name" value="POLYRIBONUCLEOTIDE NUCLEOTIDYLTRANSFERASE 1, MITOCHONDRIAL"/>
    <property type="match status" value="1"/>
</dbReference>
<evidence type="ECO:0000256" key="3">
    <source>
        <dbReference type="ARBA" id="ARBA00012416"/>
    </source>
</evidence>
<feature type="region of interest" description="Disordered" evidence="12">
    <location>
        <begin position="695"/>
        <end position="723"/>
    </location>
</feature>
<dbReference type="PIRSF" id="PIRSF005499">
    <property type="entry name" value="PNPase"/>
    <property type="match status" value="1"/>
</dbReference>
<dbReference type="Pfam" id="PF00575">
    <property type="entry name" value="S1"/>
    <property type="match status" value="1"/>
</dbReference>
<comment type="caution">
    <text evidence="14">The sequence shown here is derived from an EMBL/GenBank/DDBJ whole genome shotgun (WGS) entry which is preliminary data.</text>
</comment>
<accession>A0A537L0Q9</accession>
<dbReference type="SMART" id="SM00316">
    <property type="entry name" value="S1"/>
    <property type="match status" value="1"/>
</dbReference>
<dbReference type="InterPro" id="IPR020568">
    <property type="entry name" value="Ribosomal_Su5_D2-typ_SF"/>
</dbReference>
<dbReference type="FunFam" id="3.30.230.70:FF:000002">
    <property type="entry name" value="Polyribonucleotide nucleotidyltransferase"/>
    <property type="match status" value="1"/>
</dbReference>
<dbReference type="NCBIfam" id="TIGR03591">
    <property type="entry name" value="polynuc_phos"/>
    <property type="match status" value="1"/>
</dbReference>
<evidence type="ECO:0000256" key="7">
    <source>
        <dbReference type="ARBA" id="ARBA00022723"/>
    </source>
</evidence>
<dbReference type="HAMAP" id="MF_01595">
    <property type="entry name" value="PNPase"/>
    <property type="match status" value="1"/>
</dbReference>
<dbReference type="GO" id="GO:0005829">
    <property type="term" value="C:cytosol"/>
    <property type="evidence" value="ECO:0007669"/>
    <property type="project" value="TreeGrafter"/>
</dbReference>
<dbReference type="GO" id="GO:0003723">
    <property type="term" value="F:RNA binding"/>
    <property type="evidence" value="ECO:0007669"/>
    <property type="project" value="UniProtKB-UniRule"/>
</dbReference>
<dbReference type="GO" id="GO:0000175">
    <property type="term" value="F:3'-5'-RNA exonuclease activity"/>
    <property type="evidence" value="ECO:0007669"/>
    <property type="project" value="TreeGrafter"/>
</dbReference>
<dbReference type="Pfam" id="PF00013">
    <property type="entry name" value="KH_1"/>
    <property type="match status" value="1"/>
</dbReference>
<keyword evidence="9 11" id="KW-0694">RNA-binding</keyword>
<dbReference type="GO" id="GO:0046872">
    <property type="term" value="F:metal ion binding"/>
    <property type="evidence" value="ECO:0007669"/>
    <property type="project" value="UniProtKB-KW"/>
</dbReference>
<evidence type="ECO:0000256" key="4">
    <source>
        <dbReference type="ARBA" id="ARBA00022490"/>
    </source>
</evidence>
<keyword evidence="5 14" id="KW-0808">Transferase</keyword>
<evidence type="ECO:0000313" key="15">
    <source>
        <dbReference type="Proteomes" id="UP000319353"/>
    </source>
</evidence>
<dbReference type="FunFam" id="2.40.50.140:FF:000023">
    <property type="entry name" value="Polyribonucleotide nucleotidyltransferase"/>
    <property type="match status" value="1"/>
</dbReference>
<dbReference type="Pfam" id="PF03726">
    <property type="entry name" value="PNPase"/>
    <property type="match status" value="1"/>
</dbReference>
<dbReference type="InterPro" id="IPR015847">
    <property type="entry name" value="ExoRNase_PH_dom2"/>
</dbReference>
<proteinExistence type="inferred from homology"/>
<dbReference type="InterPro" id="IPR004087">
    <property type="entry name" value="KH_dom"/>
</dbReference>
<name>A0A537L0Q9_9BACT</name>
<evidence type="ECO:0000256" key="11">
    <source>
        <dbReference type="PROSITE-ProRule" id="PRU00117"/>
    </source>
</evidence>
<dbReference type="InterPro" id="IPR001247">
    <property type="entry name" value="ExoRNase_PH_dom1"/>
</dbReference>
<keyword evidence="7" id="KW-0479">Metal-binding</keyword>
<evidence type="ECO:0000256" key="2">
    <source>
        <dbReference type="ARBA" id="ARBA00007404"/>
    </source>
</evidence>
<keyword evidence="8" id="KW-0460">Magnesium</keyword>
<dbReference type="SMART" id="SM00322">
    <property type="entry name" value="KH"/>
    <property type="match status" value="1"/>
</dbReference>
<dbReference type="Proteomes" id="UP000319353">
    <property type="component" value="Unassembled WGS sequence"/>
</dbReference>
<dbReference type="CDD" id="cd02393">
    <property type="entry name" value="KH-I_PNPase"/>
    <property type="match status" value="1"/>
</dbReference>
<dbReference type="PANTHER" id="PTHR11252">
    <property type="entry name" value="POLYRIBONUCLEOTIDE NUCLEOTIDYLTRANSFERASE"/>
    <property type="match status" value="1"/>
</dbReference>
<dbReference type="InterPro" id="IPR012162">
    <property type="entry name" value="PNPase"/>
</dbReference>
<dbReference type="NCBIfam" id="NF008805">
    <property type="entry name" value="PRK11824.1"/>
    <property type="match status" value="1"/>
</dbReference>
<dbReference type="GO" id="GO:0004654">
    <property type="term" value="F:polyribonucleotide nucleotidyltransferase activity"/>
    <property type="evidence" value="ECO:0007669"/>
    <property type="project" value="UniProtKB-UniRule"/>
</dbReference>
<dbReference type="InterPro" id="IPR027408">
    <property type="entry name" value="PNPase/RNase_PH_dom_sf"/>
</dbReference>
<comment type="similarity">
    <text evidence="2">Belongs to the polyribonucleotide nucleotidyltransferase family.</text>
</comment>
<evidence type="ECO:0000256" key="5">
    <source>
        <dbReference type="ARBA" id="ARBA00022679"/>
    </source>
</evidence>
<dbReference type="PROSITE" id="PS50126">
    <property type="entry name" value="S1"/>
    <property type="match status" value="1"/>
</dbReference>
<dbReference type="InterPro" id="IPR003029">
    <property type="entry name" value="S1_domain"/>
</dbReference>
<dbReference type="GO" id="GO:0006402">
    <property type="term" value="P:mRNA catabolic process"/>
    <property type="evidence" value="ECO:0007669"/>
    <property type="project" value="UniProtKB-UniRule"/>
</dbReference>
<evidence type="ECO:0000256" key="10">
    <source>
        <dbReference type="NCBIfam" id="TIGR03591"/>
    </source>
</evidence>
<keyword evidence="6 14" id="KW-0548">Nucleotidyltransferase</keyword>
<dbReference type="FunFam" id="3.30.230.70:FF:000001">
    <property type="entry name" value="Polyribonucleotide nucleotidyltransferase"/>
    <property type="match status" value="1"/>
</dbReference>
<dbReference type="Gene3D" id="3.30.230.70">
    <property type="entry name" value="GHMP Kinase, N-terminal domain"/>
    <property type="match status" value="2"/>
</dbReference>
<dbReference type="InterPro" id="IPR004088">
    <property type="entry name" value="KH_dom_type_1"/>
</dbReference>
<dbReference type="SUPFAM" id="SSF54211">
    <property type="entry name" value="Ribosomal protein S5 domain 2-like"/>
    <property type="match status" value="2"/>
</dbReference>
<evidence type="ECO:0000313" key="14">
    <source>
        <dbReference type="EMBL" id="TMJ01561.1"/>
    </source>
</evidence>
<protein>
    <recommendedName>
        <fullName evidence="3 10">Polyribonucleotide nucleotidyltransferase</fullName>
        <ecNumber evidence="3 10">2.7.7.8</ecNumber>
    </recommendedName>
</protein>
<dbReference type="CDD" id="cd11363">
    <property type="entry name" value="RNase_PH_PNPase_1"/>
    <property type="match status" value="1"/>
</dbReference>
<dbReference type="InterPro" id="IPR036456">
    <property type="entry name" value="PNPase_PH_RNA-bd_sf"/>
</dbReference>
<dbReference type="CDD" id="cd11364">
    <property type="entry name" value="RNase_PH_PNPase_2"/>
    <property type="match status" value="1"/>
</dbReference>
<sequence length="723" mass="77828">MEDRMASSVQRVTAEVGDRTISFETGWLARQAGGAVTVRSGDTLVLVTATSAEPREGIDFFPLTCDFEEKMYAAGKIPGGFFKREGRPGEAAIQASRLMDRPIRPLFPHGFRNDVQVIATVLSTDHENDPVVLAINGASAALSISDIPFEGPIGAVRIGEINGALVVNPTWQQLEQESDLDLVVVATDNAIIMVEAGASEVVEPRILDALDLAHQEIRRVIAAQRELVTKAGKPKVAVRLAAADAELDRAVRARALPLIQAALSNPEKLAREDALRGVTEEVAAALLEQYPERGKEIDEIVQTATKDEVRRRIVAEGRRPDGRTYTDIRPLSITVGLLPRAHGSGLFQRGQTQVLSVATLGTGEDEQIIDDISLRTSKRFMHHYSFPPFSVGEVRPLRGPGRREIGHGLLAERALEPMMPDEAAFPYTIRLVSEVLESNGSTSMASVCGSTLALMDAGVPIKAPVGGIAMGLVTGQDGKVAILTDILGLEDAMGDMDFKVAGTRMGVTALQMDIKIKGLSRDILEQALEQARQARVVILDAMARVIAEPRADLSPFAPRIITIEINPEKIREVIGPGGKVINKITAETGVKIDIEQDGRVLIASTDEEAAKKATAMIEAIVREVKVGEIYLGRVTRLMNFGAFVEVLPGKEGLVHISELSDSRINRVEDIVKVGDELLVRVKEIDNLGRINLTRRGVTAPGEGGSAPAETSPGQPPADSTSRP</sequence>
<evidence type="ECO:0000259" key="13">
    <source>
        <dbReference type="PROSITE" id="PS50126"/>
    </source>
</evidence>
<dbReference type="PROSITE" id="PS50084">
    <property type="entry name" value="KH_TYPE_1"/>
    <property type="match status" value="1"/>
</dbReference>
<dbReference type="SUPFAM" id="SSF55666">
    <property type="entry name" value="Ribonuclease PH domain 2-like"/>
    <property type="match status" value="2"/>
</dbReference>
<organism evidence="14 15">
    <name type="scientific">Candidatus Segetimicrobium genomatis</name>
    <dbReference type="NCBI Taxonomy" id="2569760"/>
    <lineage>
        <taxon>Bacteria</taxon>
        <taxon>Bacillati</taxon>
        <taxon>Candidatus Sysuimicrobiota</taxon>
        <taxon>Candidatus Sysuimicrobiia</taxon>
        <taxon>Candidatus Sysuimicrobiales</taxon>
        <taxon>Candidatus Segetimicrobiaceae</taxon>
        <taxon>Candidatus Segetimicrobium</taxon>
    </lineage>
</organism>
<comment type="subcellular location">
    <subcellularLocation>
        <location evidence="1">Cytoplasm</location>
    </subcellularLocation>
</comment>
<dbReference type="SUPFAM" id="SSF54791">
    <property type="entry name" value="Eukaryotic type KH-domain (KH-domain type I)"/>
    <property type="match status" value="1"/>
</dbReference>
<keyword evidence="4" id="KW-0963">Cytoplasm</keyword>
<feature type="domain" description="S1 motif" evidence="13">
    <location>
        <begin position="627"/>
        <end position="695"/>
    </location>
</feature>
<evidence type="ECO:0000256" key="1">
    <source>
        <dbReference type="ARBA" id="ARBA00004496"/>
    </source>
</evidence>
<dbReference type="GO" id="GO:0006396">
    <property type="term" value="P:RNA processing"/>
    <property type="evidence" value="ECO:0007669"/>
    <property type="project" value="InterPro"/>
</dbReference>
<dbReference type="InterPro" id="IPR036345">
    <property type="entry name" value="ExoRNase_PH_dom2_sf"/>
</dbReference>
<dbReference type="SUPFAM" id="SSF50249">
    <property type="entry name" value="Nucleic acid-binding proteins"/>
    <property type="match status" value="1"/>
</dbReference>
<gene>
    <name evidence="14" type="primary">pnp</name>
    <name evidence="14" type="ORF">E6H01_07755</name>
</gene>
<evidence type="ECO:0000256" key="8">
    <source>
        <dbReference type="ARBA" id="ARBA00022842"/>
    </source>
</evidence>
<evidence type="ECO:0000256" key="12">
    <source>
        <dbReference type="SAM" id="MobiDB-lite"/>
    </source>
</evidence>
<dbReference type="InterPro" id="IPR036612">
    <property type="entry name" value="KH_dom_type_1_sf"/>
</dbReference>
<dbReference type="InterPro" id="IPR015848">
    <property type="entry name" value="PNPase_PH_RNA-bd_bac/org-type"/>
</dbReference>
<dbReference type="EMBL" id="VBAL01000095">
    <property type="protein sequence ID" value="TMJ01561.1"/>
    <property type="molecule type" value="Genomic_DNA"/>
</dbReference>
<dbReference type="InterPro" id="IPR012340">
    <property type="entry name" value="NA-bd_OB-fold"/>
</dbReference>
<dbReference type="Gene3D" id="3.30.1370.10">
    <property type="entry name" value="K Homology domain, type 1"/>
    <property type="match status" value="1"/>
</dbReference>
<evidence type="ECO:0000256" key="9">
    <source>
        <dbReference type="ARBA" id="ARBA00022884"/>
    </source>
</evidence>
<dbReference type="EC" id="2.7.7.8" evidence="3 10"/>
<feature type="non-terminal residue" evidence="14">
    <location>
        <position position="723"/>
    </location>
</feature>
<evidence type="ECO:0000256" key="6">
    <source>
        <dbReference type="ARBA" id="ARBA00022695"/>
    </source>
</evidence>